<dbReference type="Proteomes" id="UP001303373">
    <property type="component" value="Chromosome 14"/>
</dbReference>
<reference evidence="3 4" key="1">
    <citation type="submission" date="2023-11" db="EMBL/GenBank/DDBJ databases">
        <title>An acidophilic fungus is an integral part of prey digestion in a carnivorous sundew plant.</title>
        <authorList>
            <person name="Tsai I.J."/>
        </authorList>
    </citation>
    <scope>NUCLEOTIDE SEQUENCE [LARGE SCALE GENOMIC DNA]</scope>
    <source>
        <strain evidence="3">169a</strain>
    </source>
</reference>
<dbReference type="PANTHER" id="PTHR24320">
    <property type="entry name" value="RETINOL DEHYDROGENASE"/>
    <property type="match status" value="1"/>
</dbReference>
<dbReference type="PANTHER" id="PTHR24320:SF272">
    <property type="entry name" value="NAD(P)-BINDING ROSSMANN-FOLD SUPERFAMILY PROTEIN"/>
    <property type="match status" value="1"/>
</dbReference>
<dbReference type="InterPro" id="IPR002347">
    <property type="entry name" value="SDR_fam"/>
</dbReference>
<keyword evidence="4" id="KW-1185">Reference proteome</keyword>
<dbReference type="AlphaFoldDB" id="A0AAQ3RCX4"/>
<name>A0AAQ3RCX4_9PEZI</name>
<protein>
    <recommendedName>
        <fullName evidence="5">Short-chain dehydrogenase</fullName>
    </recommendedName>
</protein>
<accession>A0AAQ3RCX4</accession>
<evidence type="ECO:0000313" key="4">
    <source>
        <dbReference type="Proteomes" id="UP001303373"/>
    </source>
</evidence>
<evidence type="ECO:0008006" key="5">
    <source>
        <dbReference type="Google" id="ProtNLM"/>
    </source>
</evidence>
<organism evidence="3 4">
    <name type="scientific">Acrodontium crateriforme</name>
    <dbReference type="NCBI Taxonomy" id="150365"/>
    <lineage>
        <taxon>Eukaryota</taxon>
        <taxon>Fungi</taxon>
        <taxon>Dikarya</taxon>
        <taxon>Ascomycota</taxon>
        <taxon>Pezizomycotina</taxon>
        <taxon>Dothideomycetes</taxon>
        <taxon>Dothideomycetidae</taxon>
        <taxon>Mycosphaerellales</taxon>
        <taxon>Teratosphaeriaceae</taxon>
        <taxon>Acrodontium</taxon>
    </lineage>
</organism>
<dbReference type="InterPro" id="IPR036291">
    <property type="entry name" value="NAD(P)-bd_dom_sf"/>
</dbReference>
<dbReference type="Gene3D" id="3.40.50.720">
    <property type="entry name" value="NAD(P)-binding Rossmann-like Domain"/>
    <property type="match status" value="1"/>
</dbReference>
<dbReference type="GO" id="GO:0016491">
    <property type="term" value="F:oxidoreductase activity"/>
    <property type="evidence" value="ECO:0007669"/>
    <property type="project" value="UniProtKB-KW"/>
</dbReference>
<dbReference type="EMBL" id="CP138593">
    <property type="protein sequence ID" value="WPH04845.1"/>
    <property type="molecule type" value="Genomic_DNA"/>
</dbReference>
<proteinExistence type="inferred from homology"/>
<dbReference type="Pfam" id="PF00106">
    <property type="entry name" value="adh_short"/>
    <property type="match status" value="1"/>
</dbReference>
<comment type="similarity">
    <text evidence="1">Belongs to the short-chain dehydrogenases/reductases (SDR) family.</text>
</comment>
<evidence type="ECO:0000313" key="3">
    <source>
        <dbReference type="EMBL" id="WPH04845.1"/>
    </source>
</evidence>
<sequence>MPAPTTPFQPYASLHTTLDGPGDARPTALQIIKDSNLLGSGLKGKSILITGCSSGIGVETARALYAAGATLYLTARDIPKLEKVIDDIVANPTGEAKDATFKTAQGVPRPVTIELHLDSLAGVRKGIAEFEAKSKGELNILIENAGVMACPYNLTVDGLETQIGTNHFAHFVLFQAVKPLLLATAEKTNTLSRVVTVSSAGHRFGGINFDDIHYTADPSKYSKWGAYGQSKTANIYLANAIHRRYGNKGLTALSVHPGGIMTELGRHLDEADVKQLAPGGWDDFAKIFKNPEQGAATTVWAAVSAHFDDVKNGGRYCADVGECGPAPAEAAPGANGYAPHAYDEASEEKLWKLSCETVGIKDE</sequence>
<evidence type="ECO:0000256" key="1">
    <source>
        <dbReference type="ARBA" id="ARBA00006484"/>
    </source>
</evidence>
<keyword evidence="2" id="KW-0560">Oxidoreductase</keyword>
<gene>
    <name evidence="3" type="ORF">R9X50_00774200</name>
</gene>
<dbReference type="PRINTS" id="PR00081">
    <property type="entry name" value="GDHRDH"/>
</dbReference>
<evidence type="ECO:0000256" key="2">
    <source>
        <dbReference type="ARBA" id="ARBA00023002"/>
    </source>
</evidence>
<dbReference type="SUPFAM" id="SSF51735">
    <property type="entry name" value="NAD(P)-binding Rossmann-fold domains"/>
    <property type="match status" value="1"/>
</dbReference>